<dbReference type="PROSITE" id="PS51294">
    <property type="entry name" value="HTH_MYB"/>
    <property type="match status" value="2"/>
</dbReference>
<evidence type="ECO:0000256" key="1">
    <source>
        <dbReference type="ARBA" id="ARBA00004123"/>
    </source>
</evidence>
<dbReference type="GO" id="GO:0005634">
    <property type="term" value="C:nucleus"/>
    <property type="evidence" value="ECO:0000318"/>
    <property type="project" value="GO_Central"/>
</dbReference>
<feature type="domain" description="Myb-like" evidence="8">
    <location>
        <begin position="42"/>
        <end position="91"/>
    </location>
</feature>
<dbReference type="PANTHER" id="PTHR47995">
    <property type="entry name" value="TRANSCRIPTION FACTOR MYB33-RELATED"/>
    <property type="match status" value="1"/>
</dbReference>
<dbReference type="SMR" id="A0A059BW58"/>
<feature type="domain" description="Myb-like" evidence="8">
    <location>
        <begin position="92"/>
        <end position="126"/>
    </location>
</feature>
<evidence type="ECO:0000256" key="3">
    <source>
        <dbReference type="ARBA" id="ARBA00023015"/>
    </source>
</evidence>
<dbReference type="Gene3D" id="1.10.10.60">
    <property type="entry name" value="Homeodomain-like"/>
    <property type="match status" value="2"/>
</dbReference>
<dbReference type="GO" id="GO:0003700">
    <property type="term" value="F:DNA-binding transcription factor activity"/>
    <property type="evidence" value="ECO:0000318"/>
    <property type="project" value="GO_Central"/>
</dbReference>
<evidence type="ECO:0000313" key="10">
    <source>
        <dbReference type="EMBL" id="KCW70196.1"/>
    </source>
</evidence>
<accession>A0A059BW58</accession>
<organism evidence="10">
    <name type="scientific">Eucalyptus grandis</name>
    <name type="common">Flooded gum</name>
    <dbReference type="NCBI Taxonomy" id="71139"/>
    <lineage>
        <taxon>Eukaryota</taxon>
        <taxon>Viridiplantae</taxon>
        <taxon>Streptophyta</taxon>
        <taxon>Embryophyta</taxon>
        <taxon>Tracheophyta</taxon>
        <taxon>Spermatophyta</taxon>
        <taxon>Magnoliopsida</taxon>
        <taxon>eudicotyledons</taxon>
        <taxon>Gunneridae</taxon>
        <taxon>Pentapetalae</taxon>
        <taxon>rosids</taxon>
        <taxon>malvids</taxon>
        <taxon>Myrtales</taxon>
        <taxon>Myrtaceae</taxon>
        <taxon>Myrtoideae</taxon>
        <taxon>Eucalypteae</taxon>
        <taxon>Eucalyptus</taxon>
    </lineage>
</organism>
<dbReference type="eggNOG" id="KOG0048">
    <property type="taxonomic scope" value="Eukaryota"/>
</dbReference>
<dbReference type="InterPro" id="IPR017930">
    <property type="entry name" value="Myb_dom"/>
</dbReference>
<dbReference type="Pfam" id="PF00249">
    <property type="entry name" value="Myb_DNA-binding"/>
    <property type="match status" value="2"/>
</dbReference>
<evidence type="ECO:0000256" key="7">
    <source>
        <dbReference type="SAM" id="MobiDB-lite"/>
    </source>
</evidence>
<dbReference type="EMBL" id="KK198758">
    <property type="protein sequence ID" value="KCW70196.1"/>
    <property type="molecule type" value="Genomic_DNA"/>
</dbReference>
<protein>
    <submittedName>
        <fullName evidence="10">Uncharacterized protein</fullName>
    </submittedName>
</protein>
<evidence type="ECO:0000256" key="2">
    <source>
        <dbReference type="ARBA" id="ARBA00022737"/>
    </source>
</evidence>
<feature type="domain" description="HTH myb-type" evidence="9">
    <location>
        <begin position="42"/>
        <end position="95"/>
    </location>
</feature>
<keyword evidence="5" id="KW-0804">Transcription</keyword>
<dbReference type="PANTHER" id="PTHR47995:SF18">
    <property type="entry name" value="TRANSCRIPTION FACTOR MYB65"/>
    <property type="match status" value="1"/>
</dbReference>
<dbReference type="FunFam" id="1.10.10.60:FF:000001">
    <property type="entry name" value="MYB-related transcription factor"/>
    <property type="match status" value="1"/>
</dbReference>
<dbReference type="CDD" id="cd00167">
    <property type="entry name" value="SANT"/>
    <property type="match status" value="1"/>
</dbReference>
<keyword evidence="3" id="KW-0805">Transcription regulation</keyword>
<dbReference type="SMART" id="SM00717">
    <property type="entry name" value="SANT"/>
    <property type="match status" value="2"/>
</dbReference>
<sequence>MTKGIASTRQQQQQHHQNDGRSTGSSSSGSGSAGSGGGGLVLKKGPWTAAEDAVLIEHVKKNGEGNWNSVQKNTGLPRCGKSCRLRWTNHLRPNLKKGSFAPEEERLILKLHAQLGNKWARMATQVMSLSLFSSAFSELPSSQLYLIQPETDEKQRRGMHWSDSGLMEDLLDDTQALSNQNPQTQSFMNLQAEKLNVSLRSGCDWHAGSSLNTSAANWGHSHSEIDTRKGFDLPLVQEGIKVEKDSPQRISSMQDEDLSKLLNAIPSTLQTGNPEHSTPDLNTHGNICLPLAQEARLEKENLDPIPSMRADESKLLNVIPPAIQLSSGYNSSSEFCSRQSSSYSVLLSTRKELPSPALGTTSAEFAEAHAGMTGSCSTIHLLIRSSRLGSRGAYYL</sequence>
<feature type="compositionally biased region" description="Gly residues" evidence="7">
    <location>
        <begin position="31"/>
        <end position="40"/>
    </location>
</feature>
<dbReference type="GO" id="GO:0006355">
    <property type="term" value="P:regulation of DNA-templated transcription"/>
    <property type="evidence" value="ECO:0000318"/>
    <property type="project" value="GO_Central"/>
</dbReference>
<dbReference type="PROSITE" id="PS50090">
    <property type="entry name" value="MYB_LIKE"/>
    <property type="match status" value="2"/>
</dbReference>
<feature type="domain" description="HTH myb-type" evidence="9">
    <location>
        <begin position="96"/>
        <end position="126"/>
    </location>
</feature>
<comment type="subcellular location">
    <subcellularLocation>
        <location evidence="1">Nucleus</location>
    </subcellularLocation>
</comment>
<evidence type="ECO:0000256" key="4">
    <source>
        <dbReference type="ARBA" id="ARBA00023125"/>
    </source>
</evidence>
<dbReference type="InParanoid" id="A0A059BW58"/>
<keyword evidence="2" id="KW-0677">Repeat</keyword>
<reference evidence="10" key="1">
    <citation type="submission" date="2013-07" db="EMBL/GenBank/DDBJ databases">
        <title>The genome of Eucalyptus grandis.</title>
        <authorList>
            <person name="Schmutz J."/>
            <person name="Hayes R."/>
            <person name="Myburg A."/>
            <person name="Tuskan G."/>
            <person name="Grattapaglia D."/>
            <person name="Rokhsar D.S."/>
        </authorList>
    </citation>
    <scope>NUCLEOTIDE SEQUENCE</scope>
    <source>
        <tissue evidence="10">Leaf extractions</tissue>
    </source>
</reference>
<evidence type="ECO:0000256" key="6">
    <source>
        <dbReference type="ARBA" id="ARBA00023242"/>
    </source>
</evidence>
<evidence type="ECO:0000259" key="8">
    <source>
        <dbReference type="PROSITE" id="PS50090"/>
    </source>
</evidence>
<dbReference type="GO" id="GO:0003677">
    <property type="term" value="F:DNA binding"/>
    <property type="evidence" value="ECO:0007669"/>
    <property type="project" value="UniProtKB-KW"/>
</dbReference>
<evidence type="ECO:0000256" key="5">
    <source>
        <dbReference type="ARBA" id="ARBA00023163"/>
    </source>
</evidence>
<evidence type="ECO:0000259" key="9">
    <source>
        <dbReference type="PROSITE" id="PS51294"/>
    </source>
</evidence>
<proteinExistence type="predicted"/>
<dbReference type="SUPFAM" id="SSF46689">
    <property type="entry name" value="Homeodomain-like"/>
    <property type="match status" value="1"/>
</dbReference>
<dbReference type="InterPro" id="IPR009057">
    <property type="entry name" value="Homeodomain-like_sf"/>
</dbReference>
<dbReference type="InterPro" id="IPR001005">
    <property type="entry name" value="SANT/Myb"/>
</dbReference>
<name>A0A059BW58_EUCGR</name>
<feature type="region of interest" description="Disordered" evidence="7">
    <location>
        <begin position="1"/>
        <end position="42"/>
    </location>
</feature>
<dbReference type="Gramene" id="KCW70196">
    <property type="protein sequence ID" value="KCW70196"/>
    <property type="gene ID" value="EUGRSUZ_F03475"/>
</dbReference>
<dbReference type="AlphaFoldDB" id="A0A059BW58"/>
<gene>
    <name evidence="10" type="ORF">EUGRSUZ_F03475</name>
</gene>
<keyword evidence="4" id="KW-0238">DNA-binding</keyword>
<keyword evidence="6" id="KW-0539">Nucleus</keyword>